<dbReference type="SUPFAM" id="SSF52540">
    <property type="entry name" value="P-loop containing nucleoside triphosphate hydrolases"/>
    <property type="match status" value="2"/>
</dbReference>
<dbReference type="PROSITE" id="PS50893">
    <property type="entry name" value="ABC_TRANSPORTER_2"/>
    <property type="match status" value="2"/>
</dbReference>
<dbReference type="Proteomes" id="UP000264215">
    <property type="component" value="Unassembled WGS sequence"/>
</dbReference>
<keyword evidence="3" id="KW-0762">Sugar transport</keyword>
<dbReference type="Gene3D" id="3.40.50.300">
    <property type="entry name" value="P-loop containing nucleotide triphosphate hydrolases"/>
    <property type="match status" value="2"/>
</dbReference>
<dbReference type="CDD" id="cd03215">
    <property type="entry name" value="ABC_Carb_Monos_II"/>
    <property type="match status" value="1"/>
</dbReference>
<evidence type="ECO:0000256" key="4">
    <source>
        <dbReference type="ARBA" id="ARBA00022737"/>
    </source>
</evidence>
<reference evidence="12" key="2">
    <citation type="journal article" date="2015" name="MBio">
        <title>Genome-Resolved Metagenomic Analysis Reveals Roles for Candidate Phyla and Other Microbial Community Members in Biogeochemical Transformations in Oil Reservoirs.</title>
        <authorList>
            <person name="Hu P."/>
            <person name="Tom L."/>
            <person name="Singh A."/>
            <person name="Thomas B.C."/>
            <person name="Baker B.J."/>
            <person name="Piceno Y.M."/>
            <person name="Andersen G.L."/>
            <person name="Banfield J.F."/>
        </authorList>
    </citation>
    <scope>NUCLEOTIDE SEQUENCE [LARGE SCALE GENOMIC DNA]</scope>
</reference>
<dbReference type="Pfam" id="PF00005">
    <property type="entry name" value="ABC_tran"/>
    <property type="match status" value="2"/>
</dbReference>
<dbReference type="SMART" id="SM00382">
    <property type="entry name" value="AAA"/>
    <property type="match status" value="2"/>
</dbReference>
<dbReference type="EMBL" id="DQBS01000088">
    <property type="protein sequence ID" value="HCO69647.1"/>
    <property type="molecule type" value="Genomic_DNA"/>
</dbReference>
<evidence type="ECO:0000256" key="3">
    <source>
        <dbReference type="ARBA" id="ARBA00022597"/>
    </source>
</evidence>
<reference evidence="11" key="1">
    <citation type="journal article" date="2015" name="MBio">
        <title>Genome-resolved metagenomic analysis reveals roles for candidate phyla and other microbial community members in biogeochemical transformations in oil reservoirs.</title>
        <authorList>
            <person name="Hu P."/>
            <person name="Tom L."/>
            <person name="Singh A."/>
            <person name="Thomas B.C."/>
            <person name="Baker B.J."/>
            <person name="Piceno Y.M."/>
            <person name="Andersen G.L."/>
            <person name="Banfield J.F."/>
        </authorList>
    </citation>
    <scope>NUCLEOTIDE SEQUENCE [LARGE SCALE GENOMIC DNA]</scope>
    <source>
        <strain evidence="11">46_47</strain>
    </source>
</reference>
<evidence type="ECO:0000256" key="1">
    <source>
        <dbReference type="ARBA" id="ARBA00022448"/>
    </source>
</evidence>
<dbReference type="EMBL" id="LGGH01000026">
    <property type="protein sequence ID" value="KUK68250.1"/>
    <property type="molecule type" value="Genomic_DNA"/>
</dbReference>
<name>A0A101H236_9BACT</name>
<reference evidence="10 13" key="3">
    <citation type="journal article" date="2018" name="Nat. Biotechnol.">
        <title>A standardized bacterial taxonomy based on genome phylogeny substantially revises the tree of life.</title>
        <authorList>
            <person name="Parks D.H."/>
            <person name="Chuvochina M."/>
            <person name="Waite D.W."/>
            <person name="Rinke C."/>
            <person name="Skarshewski A."/>
            <person name="Chaumeil P.A."/>
            <person name="Hugenholtz P."/>
        </authorList>
    </citation>
    <scope>NUCLEOTIDE SEQUENCE [LARGE SCALE GENOMIC DNA]</scope>
    <source>
        <strain evidence="10">UBA9905</strain>
    </source>
</reference>
<organism evidence="11 12">
    <name type="scientific">Mesotoga infera</name>
    <dbReference type="NCBI Taxonomy" id="1236046"/>
    <lineage>
        <taxon>Bacteria</taxon>
        <taxon>Thermotogati</taxon>
        <taxon>Thermotogota</taxon>
        <taxon>Thermotogae</taxon>
        <taxon>Kosmotogales</taxon>
        <taxon>Kosmotogaceae</taxon>
        <taxon>Mesotoga</taxon>
    </lineage>
</organism>
<accession>A0A101H236</accession>
<feature type="domain" description="ABC transporter" evidence="9">
    <location>
        <begin position="4"/>
        <end position="239"/>
    </location>
</feature>
<evidence type="ECO:0000313" key="11">
    <source>
        <dbReference type="EMBL" id="KUK68250.1"/>
    </source>
</evidence>
<dbReference type="InterPro" id="IPR003439">
    <property type="entry name" value="ABC_transporter-like_ATP-bd"/>
</dbReference>
<dbReference type="PATRIC" id="fig|1236046.6.peg.373"/>
<dbReference type="InterPro" id="IPR003593">
    <property type="entry name" value="AAA+_ATPase"/>
</dbReference>
<keyword evidence="6 10" id="KW-0067">ATP-binding</keyword>
<keyword evidence="4" id="KW-0677">Repeat</keyword>
<keyword evidence="2" id="KW-1003">Cell membrane</keyword>
<sequence>MKIVEMISIRKEFPGVVALDNIDFALEEGEIHGLVGENGAGKSTLINILAGVFQQSSGEMRIFGKSLRLSSPSDALRRGIGVVYQDTVLDPYFTSEENIWLGREPSKLSVLKGKKTRSDTKELCEEFGIEVPLRVPVGTLSVAKQKMVEILRALSMNSKVLVLDEPTASITQSDTENLFKILRNLKKAGISVIFVSHHLDEVFDLCDRITVLRNGHYEGTYASSELSTRSLIKLMTHRDLTDQYPKQEYNTEEEVLRVSNLNSMKLGLKDISFEVKKGEIVGFFGMVGSGRTELVKSIFGAGEIDSGEIFIENQPANISNPSRAMRTGVYLCPEDRRREGLVQDMSVVDNLSIPFLGSLTKFGVIDSKTVNSKARKLSKDLEIKTPSLRTIVSNLSGGNQQKVVLGKWLMGPKSRVFIFDEPTQGIDVGAKTEFYKIMQDIASKGCGVIFVSSDIRELLGVADRIYVMRLGKITAEFKREEFDQSSILENALSETVSTGSGNCE</sequence>
<proteinExistence type="predicted"/>
<evidence type="ECO:0000256" key="2">
    <source>
        <dbReference type="ARBA" id="ARBA00022475"/>
    </source>
</evidence>
<keyword evidence="7" id="KW-1278">Translocase</keyword>
<evidence type="ECO:0000256" key="5">
    <source>
        <dbReference type="ARBA" id="ARBA00022741"/>
    </source>
</evidence>
<dbReference type="Proteomes" id="UP000054260">
    <property type="component" value="Unassembled WGS sequence"/>
</dbReference>
<dbReference type="AlphaFoldDB" id="A0A101H236"/>
<dbReference type="InterPro" id="IPR017871">
    <property type="entry name" value="ABC_transporter-like_CS"/>
</dbReference>
<dbReference type="PANTHER" id="PTHR43790:SF3">
    <property type="entry name" value="D-ALLOSE IMPORT ATP-BINDING PROTEIN ALSA-RELATED"/>
    <property type="match status" value="1"/>
</dbReference>
<evidence type="ECO:0000313" key="12">
    <source>
        <dbReference type="Proteomes" id="UP000054260"/>
    </source>
</evidence>
<evidence type="ECO:0000313" key="10">
    <source>
        <dbReference type="EMBL" id="HCO69647.1"/>
    </source>
</evidence>
<protein>
    <submittedName>
        <fullName evidence="11">ABC transporter related</fullName>
    </submittedName>
    <submittedName>
        <fullName evidence="10">D-xylose ABC transporter ATP-binding protein</fullName>
    </submittedName>
</protein>
<dbReference type="GO" id="GO:0016887">
    <property type="term" value="F:ATP hydrolysis activity"/>
    <property type="evidence" value="ECO:0007669"/>
    <property type="project" value="InterPro"/>
</dbReference>
<dbReference type="PANTHER" id="PTHR43790">
    <property type="entry name" value="CARBOHYDRATE TRANSPORT ATP-BINDING PROTEIN MG119-RELATED"/>
    <property type="match status" value="1"/>
</dbReference>
<comment type="caution">
    <text evidence="11">The sequence shown here is derived from an EMBL/GenBank/DDBJ whole genome shotgun (WGS) entry which is preliminary data.</text>
</comment>
<dbReference type="InterPro" id="IPR050107">
    <property type="entry name" value="ABC_carbohydrate_import_ATPase"/>
</dbReference>
<dbReference type="CDD" id="cd03216">
    <property type="entry name" value="ABC_Carb_Monos_I"/>
    <property type="match status" value="1"/>
</dbReference>
<evidence type="ECO:0000313" key="13">
    <source>
        <dbReference type="Proteomes" id="UP000264215"/>
    </source>
</evidence>
<dbReference type="InterPro" id="IPR027417">
    <property type="entry name" value="P-loop_NTPase"/>
</dbReference>
<keyword evidence="1" id="KW-0813">Transport</keyword>
<evidence type="ECO:0000259" key="9">
    <source>
        <dbReference type="PROSITE" id="PS50893"/>
    </source>
</evidence>
<evidence type="ECO:0000256" key="7">
    <source>
        <dbReference type="ARBA" id="ARBA00022967"/>
    </source>
</evidence>
<keyword evidence="5" id="KW-0547">Nucleotide-binding</keyword>
<evidence type="ECO:0000256" key="6">
    <source>
        <dbReference type="ARBA" id="ARBA00022840"/>
    </source>
</evidence>
<keyword evidence="8" id="KW-0472">Membrane</keyword>
<gene>
    <name evidence="10" type="ORF">DIT26_03540</name>
    <name evidence="11" type="ORF">XD86_0302</name>
</gene>
<feature type="domain" description="ABC transporter" evidence="9">
    <location>
        <begin position="250"/>
        <end position="495"/>
    </location>
</feature>
<dbReference type="GO" id="GO:0005524">
    <property type="term" value="F:ATP binding"/>
    <property type="evidence" value="ECO:0007669"/>
    <property type="project" value="UniProtKB-KW"/>
</dbReference>
<evidence type="ECO:0000256" key="8">
    <source>
        <dbReference type="ARBA" id="ARBA00023136"/>
    </source>
</evidence>
<dbReference type="PROSITE" id="PS00211">
    <property type="entry name" value="ABC_TRANSPORTER_1"/>
    <property type="match status" value="1"/>
</dbReference>